<organism evidence="1 2">
    <name type="scientific">Catharanthus roseus</name>
    <name type="common">Madagascar periwinkle</name>
    <name type="synonym">Vinca rosea</name>
    <dbReference type="NCBI Taxonomy" id="4058"/>
    <lineage>
        <taxon>Eukaryota</taxon>
        <taxon>Viridiplantae</taxon>
        <taxon>Streptophyta</taxon>
        <taxon>Embryophyta</taxon>
        <taxon>Tracheophyta</taxon>
        <taxon>Spermatophyta</taxon>
        <taxon>Magnoliopsida</taxon>
        <taxon>eudicotyledons</taxon>
        <taxon>Gunneridae</taxon>
        <taxon>Pentapetalae</taxon>
        <taxon>asterids</taxon>
        <taxon>lamiids</taxon>
        <taxon>Gentianales</taxon>
        <taxon>Apocynaceae</taxon>
        <taxon>Rauvolfioideae</taxon>
        <taxon>Vinceae</taxon>
        <taxon>Catharanthinae</taxon>
        <taxon>Catharanthus</taxon>
    </lineage>
</organism>
<dbReference type="EMBL" id="CM044707">
    <property type="protein sequence ID" value="KAI5653978.1"/>
    <property type="molecule type" value="Genomic_DNA"/>
</dbReference>
<dbReference type="Proteomes" id="UP001060085">
    <property type="component" value="Linkage Group LG07"/>
</dbReference>
<sequence>MNMYKKKSDLEKNEQTKEMSEEKRENSEEELDVLKKSEEINFFANQNNSSFEIKLFSIVFIKNGDHFTFLNSLGTFLERRYFIEFNSISRAIPRVNDYDLNIANRVSCVLGVEDRRSIEKELGLFLNTYQ</sequence>
<reference evidence="2" key="1">
    <citation type="journal article" date="2023" name="Nat. Plants">
        <title>Single-cell RNA sequencing provides a high-resolution roadmap for understanding the multicellular compartmentation of specialized metabolism.</title>
        <authorList>
            <person name="Sun S."/>
            <person name="Shen X."/>
            <person name="Li Y."/>
            <person name="Li Y."/>
            <person name="Wang S."/>
            <person name="Li R."/>
            <person name="Zhang H."/>
            <person name="Shen G."/>
            <person name="Guo B."/>
            <person name="Wei J."/>
            <person name="Xu J."/>
            <person name="St-Pierre B."/>
            <person name="Chen S."/>
            <person name="Sun C."/>
        </authorList>
    </citation>
    <scope>NUCLEOTIDE SEQUENCE [LARGE SCALE GENOMIC DNA]</scope>
</reference>
<name>A0ACC0A3K2_CATRO</name>
<comment type="caution">
    <text evidence="1">The sequence shown here is derived from an EMBL/GenBank/DDBJ whole genome shotgun (WGS) entry which is preliminary data.</text>
</comment>
<evidence type="ECO:0000313" key="1">
    <source>
        <dbReference type="EMBL" id="KAI5653978.1"/>
    </source>
</evidence>
<evidence type="ECO:0000313" key="2">
    <source>
        <dbReference type="Proteomes" id="UP001060085"/>
    </source>
</evidence>
<gene>
    <name evidence="1" type="ORF">M9H77_31165</name>
</gene>
<protein>
    <submittedName>
        <fullName evidence="1">Uncharacterized protein</fullName>
    </submittedName>
</protein>
<proteinExistence type="predicted"/>
<accession>A0ACC0A3K2</accession>
<keyword evidence="2" id="KW-1185">Reference proteome</keyword>